<protein>
    <submittedName>
        <fullName evidence="1">Uncharacterized protein</fullName>
    </submittedName>
</protein>
<proteinExistence type="predicted"/>
<name>A0A0E9RPN8_ANGAN</name>
<dbReference type="AlphaFoldDB" id="A0A0E9RPN8"/>
<reference evidence="1" key="1">
    <citation type="submission" date="2014-11" db="EMBL/GenBank/DDBJ databases">
        <authorList>
            <person name="Amaro Gonzalez C."/>
        </authorList>
    </citation>
    <scope>NUCLEOTIDE SEQUENCE</scope>
</reference>
<reference evidence="1" key="2">
    <citation type="journal article" date="2015" name="Fish Shellfish Immunol.">
        <title>Early steps in the European eel (Anguilla anguilla)-Vibrio vulnificus interaction in the gills: Role of the RtxA13 toxin.</title>
        <authorList>
            <person name="Callol A."/>
            <person name="Pajuelo D."/>
            <person name="Ebbesson L."/>
            <person name="Teles M."/>
            <person name="MacKenzie S."/>
            <person name="Amaro C."/>
        </authorList>
    </citation>
    <scope>NUCLEOTIDE SEQUENCE</scope>
</reference>
<sequence length="20" mass="2420">MIVILLFKSLLKKYTIVLFH</sequence>
<evidence type="ECO:0000313" key="1">
    <source>
        <dbReference type="EMBL" id="JAH31079.1"/>
    </source>
</evidence>
<dbReference type="EMBL" id="GBXM01077498">
    <property type="protein sequence ID" value="JAH31079.1"/>
    <property type="molecule type" value="Transcribed_RNA"/>
</dbReference>
<organism evidence="1">
    <name type="scientific">Anguilla anguilla</name>
    <name type="common">European freshwater eel</name>
    <name type="synonym">Muraena anguilla</name>
    <dbReference type="NCBI Taxonomy" id="7936"/>
    <lineage>
        <taxon>Eukaryota</taxon>
        <taxon>Metazoa</taxon>
        <taxon>Chordata</taxon>
        <taxon>Craniata</taxon>
        <taxon>Vertebrata</taxon>
        <taxon>Euteleostomi</taxon>
        <taxon>Actinopterygii</taxon>
        <taxon>Neopterygii</taxon>
        <taxon>Teleostei</taxon>
        <taxon>Anguilliformes</taxon>
        <taxon>Anguillidae</taxon>
        <taxon>Anguilla</taxon>
    </lineage>
</organism>
<accession>A0A0E9RPN8</accession>